<comment type="caution">
    <text evidence="1">The sequence shown here is derived from an EMBL/GenBank/DDBJ whole genome shotgun (WGS) entry which is preliminary data.</text>
</comment>
<accession>A0A9W6WC12</accession>
<name>A0A9W6WC12_9ACTN</name>
<dbReference type="RefSeq" id="WP_285666582.1">
    <property type="nucleotide sequence ID" value="NZ_BSTX01000005.1"/>
</dbReference>
<gene>
    <name evidence="1" type="ORF">Afil01_59910</name>
</gene>
<protein>
    <submittedName>
        <fullName evidence="1">Uncharacterized protein</fullName>
    </submittedName>
</protein>
<proteinExistence type="predicted"/>
<evidence type="ECO:0000313" key="2">
    <source>
        <dbReference type="Proteomes" id="UP001165079"/>
    </source>
</evidence>
<reference evidence="1" key="1">
    <citation type="submission" date="2023-03" db="EMBL/GenBank/DDBJ databases">
        <title>Actinorhabdospora filicis NBRC 111898.</title>
        <authorList>
            <person name="Ichikawa N."/>
            <person name="Sato H."/>
            <person name="Tonouchi N."/>
        </authorList>
    </citation>
    <scope>NUCLEOTIDE SEQUENCE</scope>
    <source>
        <strain evidence="1">NBRC 111898</strain>
    </source>
</reference>
<sequence>MPAPFVRDAPTGFRLTVPRDWTEFDLTGEQLSALRRSLKDRVPPGSRHSADQLMKKLAAMGDHARTHGAKFAAGTAAVYDDGLFLAQTMVFSLRPPGGDARSLLSGLTSKPGRELGTLDIEDVGVVPRVRGTEDIAVGDDAKVRAVVTHTFIPVPDADNVLVVSCASPNLPHKDALLTLFETITATFRWER</sequence>
<organism evidence="1 2">
    <name type="scientific">Actinorhabdospora filicis</name>
    <dbReference type="NCBI Taxonomy" id="1785913"/>
    <lineage>
        <taxon>Bacteria</taxon>
        <taxon>Bacillati</taxon>
        <taxon>Actinomycetota</taxon>
        <taxon>Actinomycetes</taxon>
        <taxon>Micromonosporales</taxon>
        <taxon>Micromonosporaceae</taxon>
        <taxon>Actinorhabdospora</taxon>
    </lineage>
</organism>
<keyword evidence="2" id="KW-1185">Reference proteome</keyword>
<dbReference type="AlphaFoldDB" id="A0A9W6WC12"/>
<evidence type="ECO:0000313" key="1">
    <source>
        <dbReference type="EMBL" id="GLZ81184.1"/>
    </source>
</evidence>
<dbReference type="EMBL" id="BSTX01000005">
    <property type="protein sequence ID" value="GLZ81184.1"/>
    <property type="molecule type" value="Genomic_DNA"/>
</dbReference>
<dbReference type="Proteomes" id="UP001165079">
    <property type="component" value="Unassembled WGS sequence"/>
</dbReference>